<dbReference type="Proteomes" id="UP000234341">
    <property type="component" value="Unassembled WGS sequence"/>
</dbReference>
<comment type="caution">
    <text evidence="6">The sequence shown here is derived from an EMBL/GenBank/DDBJ whole genome shotgun (WGS) entry which is preliminary data.</text>
</comment>
<keyword evidence="2 4" id="KW-0560">Oxidoreductase</keyword>
<dbReference type="SUPFAM" id="SSF53720">
    <property type="entry name" value="ALDH-like"/>
    <property type="match status" value="1"/>
</dbReference>
<dbReference type="Gene3D" id="3.40.309.10">
    <property type="entry name" value="Aldehyde Dehydrogenase, Chain A, domain 2"/>
    <property type="match status" value="1"/>
</dbReference>
<dbReference type="PANTHER" id="PTHR11699">
    <property type="entry name" value="ALDEHYDE DEHYDROGENASE-RELATED"/>
    <property type="match status" value="1"/>
</dbReference>
<dbReference type="InterPro" id="IPR016163">
    <property type="entry name" value="Ald_DH_C"/>
</dbReference>
<evidence type="ECO:0000259" key="5">
    <source>
        <dbReference type="Pfam" id="PF00171"/>
    </source>
</evidence>
<dbReference type="Pfam" id="PF00171">
    <property type="entry name" value="Aldedh"/>
    <property type="match status" value="1"/>
</dbReference>
<evidence type="ECO:0000256" key="1">
    <source>
        <dbReference type="ARBA" id="ARBA00009986"/>
    </source>
</evidence>
<gene>
    <name evidence="6" type="ORF">CYJ10_21760</name>
</gene>
<sequence length="481" mass="51443">MQNPMRYENFIDGQWIGSERWSPNVNPSELADVVGYVAMATPDMAELAIEAASNAFGTWSQGPIQQRAEILERVGLEIVARKDELGRLLAREEGKTLREAIGEVVRAGQIFKYYAQEVLRPHGQHLPSVRPGIEIEVTAEPVGVISIITPWNFPIAIPAWKIAPALAFGNCVVFKPAELVPGCAWALAEILSRSGLPRGVFNLVMGHGAELGPALTTDPRVTAISFTGSEATGGRIAQAAATTGKRLQLEMGGKNPLVVLDDAALDVAVDAAVQGAFYSTGQRCTATSRIIVTDGIHDRFLSAFEAATRNLRVGHALEDSTDVGPAVDATQLDKNLRYVSLGQDEGARLLVGGERIRAANDGFFFAPAIFADCRPDMRIARDEIFGPIAAVLRASDSNHALALANDSDFGLSAGVCTQSLAQATRFRRGLQAGMVMVNTPTAGVDYHVPFGGTKGSSSGPHEQGWAAREFFTTSKTSYIRA</sequence>
<evidence type="ECO:0000256" key="4">
    <source>
        <dbReference type="RuleBase" id="RU003345"/>
    </source>
</evidence>
<proteinExistence type="inferred from homology"/>
<dbReference type="CDD" id="cd07097">
    <property type="entry name" value="ALDH_KGSADH-YcbD"/>
    <property type="match status" value="1"/>
</dbReference>
<evidence type="ECO:0000256" key="2">
    <source>
        <dbReference type="ARBA" id="ARBA00023002"/>
    </source>
</evidence>
<feature type="domain" description="Aldehyde dehydrogenase" evidence="5">
    <location>
        <begin position="22"/>
        <end position="476"/>
    </location>
</feature>
<dbReference type="InterPro" id="IPR016161">
    <property type="entry name" value="Ald_DH/histidinol_DH"/>
</dbReference>
<accession>A0A2N5C8P2</accession>
<dbReference type="InterPro" id="IPR015590">
    <property type="entry name" value="Aldehyde_DH_dom"/>
</dbReference>
<comment type="similarity">
    <text evidence="1 4">Belongs to the aldehyde dehydrogenase family.</text>
</comment>
<dbReference type="FunFam" id="3.40.309.10:FF:000012">
    <property type="entry name" value="Betaine aldehyde dehydrogenase"/>
    <property type="match status" value="1"/>
</dbReference>
<feature type="active site" evidence="3">
    <location>
        <position position="250"/>
    </location>
</feature>
<dbReference type="InterPro" id="IPR016162">
    <property type="entry name" value="Ald_DH_N"/>
</dbReference>
<evidence type="ECO:0000256" key="3">
    <source>
        <dbReference type="PROSITE-ProRule" id="PRU10007"/>
    </source>
</evidence>
<name>A0A2N5C8P2_9BURK</name>
<evidence type="ECO:0000313" key="7">
    <source>
        <dbReference type="Proteomes" id="UP000234341"/>
    </source>
</evidence>
<reference evidence="6 7" key="1">
    <citation type="submission" date="2017-12" db="EMBL/GenBank/DDBJ databases">
        <title>Genome sequence of the active heterotrophic nitrifier-denitrifier, Cupriavidus pauculus UM1.</title>
        <authorList>
            <person name="Putonti C."/>
            <person name="Castignetti D."/>
        </authorList>
    </citation>
    <scope>NUCLEOTIDE SEQUENCE [LARGE SCALE GENOMIC DNA]</scope>
    <source>
        <strain evidence="6 7">UM1</strain>
    </source>
</reference>
<dbReference type="Gene3D" id="3.40.605.10">
    <property type="entry name" value="Aldehyde Dehydrogenase, Chain A, domain 1"/>
    <property type="match status" value="1"/>
</dbReference>
<protein>
    <submittedName>
        <fullName evidence="6">Aldehyde dehydrogenase family protein</fullName>
    </submittedName>
</protein>
<dbReference type="FunFam" id="3.40.605.10:FF:000007">
    <property type="entry name" value="NAD/NADP-dependent betaine aldehyde dehydrogenase"/>
    <property type="match status" value="1"/>
</dbReference>
<dbReference type="InterPro" id="IPR016160">
    <property type="entry name" value="Ald_DH_CS_CYS"/>
</dbReference>
<dbReference type="AlphaFoldDB" id="A0A2N5C8P2"/>
<dbReference type="GO" id="GO:0016620">
    <property type="term" value="F:oxidoreductase activity, acting on the aldehyde or oxo group of donors, NAD or NADP as acceptor"/>
    <property type="evidence" value="ECO:0007669"/>
    <property type="project" value="InterPro"/>
</dbReference>
<dbReference type="OrthoDB" id="6187633at2"/>
<dbReference type="InterPro" id="IPR029510">
    <property type="entry name" value="Ald_DH_CS_GLU"/>
</dbReference>
<dbReference type="PROSITE" id="PS00687">
    <property type="entry name" value="ALDEHYDE_DEHYDR_GLU"/>
    <property type="match status" value="1"/>
</dbReference>
<dbReference type="PROSITE" id="PS00070">
    <property type="entry name" value="ALDEHYDE_DEHYDR_CYS"/>
    <property type="match status" value="1"/>
</dbReference>
<dbReference type="EMBL" id="PJRP01000011">
    <property type="protein sequence ID" value="PLP98577.1"/>
    <property type="molecule type" value="Genomic_DNA"/>
</dbReference>
<organism evidence="6 7">
    <name type="scientific">Cupriavidus pauculus</name>
    <dbReference type="NCBI Taxonomy" id="82633"/>
    <lineage>
        <taxon>Bacteria</taxon>
        <taxon>Pseudomonadati</taxon>
        <taxon>Pseudomonadota</taxon>
        <taxon>Betaproteobacteria</taxon>
        <taxon>Burkholderiales</taxon>
        <taxon>Burkholderiaceae</taxon>
        <taxon>Cupriavidus</taxon>
    </lineage>
</organism>
<evidence type="ECO:0000313" key="6">
    <source>
        <dbReference type="EMBL" id="PLP98577.1"/>
    </source>
</evidence>